<dbReference type="Gene3D" id="3.70.10.10">
    <property type="match status" value="1"/>
</dbReference>
<dbReference type="SUPFAM" id="SSF55979">
    <property type="entry name" value="DNA clamp"/>
    <property type="match status" value="2"/>
</dbReference>
<organism evidence="4 5">
    <name type="scientific">Acanthamoeba polyphaga mimivirus</name>
    <name type="common">APMV</name>
    <dbReference type="NCBI Taxonomy" id="212035"/>
    <lineage>
        <taxon>Viruses</taxon>
        <taxon>Varidnaviria</taxon>
        <taxon>Bamfordvirae</taxon>
        <taxon>Nucleocytoviricota</taxon>
        <taxon>Megaviricetes</taxon>
        <taxon>Imitervirales</taxon>
        <taxon>Mimiviridae</taxon>
        <taxon>Megamimivirinae</taxon>
        <taxon>Mimivirus</taxon>
        <taxon>Mimivirus bradfordmassiliense</taxon>
    </lineage>
</organism>
<dbReference type="InterPro" id="IPR022648">
    <property type="entry name" value="Pr_cel_nuc_antig_N"/>
</dbReference>
<dbReference type="InterPro" id="IPR046938">
    <property type="entry name" value="DNA_clamp_sf"/>
</dbReference>
<dbReference type="EMBL" id="KM982401">
    <property type="protein sequence ID" value="AKI79611.1"/>
    <property type="molecule type" value="Genomic_DNA"/>
</dbReference>
<evidence type="ECO:0000256" key="1">
    <source>
        <dbReference type="ARBA" id="ARBA00023125"/>
    </source>
</evidence>
<feature type="region of interest" description="Disordered" evidence="2">
    <location>
        <begin position="1"/>
        <end position="21"/>
    </location>
</feature>
<dbReference type="PANTHER" id="PTHR11352">
    <property type="entry name" value="PROLIFERATING CELL NUCLEAR ANTIGEN"/>
    <property type="match status" value="1"/>
</dbReference>
<proteinExistence type="predicted"/>
<dbReference type="Pfam" id="PF00705">
    <property type="entry name" value="PCNA_N"/>
    <property type="match status" value="1"/>
</dbReference>
<evidence type="ECO:0000259" key="3">
    <source>
        <dbReference type="Pfam" id="PF00705"/>
    </source>
</evidence>
<name>A0A0G2Y940_MIMIV</name>
<dbReference type="InterPro" id="IPR000730">
    <property type="entry name" value="Pr_cel_nuc_antig"/>
</dbReference>
<feature type="domain" description="Proliferating cell nuclear antigen PCNA N-terminal" evidence="3">
    <location>
        <begin position="74"/>
        <end position="190"/>
    </location>
</feature>
<keyword evidence="1" id="KW-0238">DNA-binding</keyword>
<dbReference type="PANTHER" id="PTHR11352:SF0">
    <property type="entry name" value="PROLIFERATING CELL NUCLEAR ANTIGEN"/>
    <property type="match status" value="1"/>
</dbReference>
<evidence type="ECO:0000313" key="5">
    <source>
        <dbReference type="Proteomes" id="UP000241474"/>
    </source>
</evidence>
<dbReference type="GO" id="GO:0006275">
    <property type="term" value="P:regulation of DNA replication"/>
    <property type="evidence" value="ECO:0007669"/>
    <property type="project" value="InterPro"/>
</dbReference>
<dbReference type="GO" id="GO:0006272">
    <property type="term" value="P:leading strand elongation"/>
    <property type="evidence" value="ECO:0007669"/>
    <property type="project" value="TreeGrafter"/>
</dbReference>
<organismHost>
    <name type="scientific">Acanthamoeba polyphaga</name>
    <name type="common">Amoeba</name>
    <dbReference type="NCBI Taxonomy" id="5757"/>
</organismHost>
<sequence length="326" mass="36800">MGSYYSTESTKSNESNETTNNVECTVDTVEGTVETVESINSDGIITTSENIVEVVLKDNNQPTIFETQESNILEIVTTKIDVLKKILRLIGEVTSECQFSFQNVNEGGRIIVTELHDNKTILLKLVLKGTGFDFYKCSKSKITAKLYLPDIDEALGLIGADDTNTNPIIISMKKDKETSIFITRMDNSGFTEQVELPCKESVGLDIPLPKTTFQGKIVINAEKFRKICERICSVSDLIKISLTDKEVSFSSKYYNLDFRYKHSVESKVLGQTIENYFFIDGMLKFIKYFKSSDEISIYIKKDFPLVIHGPFDNFGSVYIFTSPIEE</sequence>
<evidence type="ECO:0000256" key="2">
    <source>
        <dbReference type="SAM" id="MobiDB-lite"/>
    </source>
</evidence>
<dbReference type="GO" id="GO:0003677">
    <property type="term" value="F:DNA binding"/>
    <property type="evidence" value="ECO:0007669"/>
    <property type="project" value="UniProtKB-KW"/>
</dbReference>
<dbReference type="Proteomes" id="UP000241474">
    <property type="component" value="Segment"/>
</dbReference>
<evidence type="ECO:0000313" key="4">
    <source>
        <dbReference type="EMBL" id="AKI79611.1"/>
    </source>
</evidence>
<reference evidence="4 5" key="1">
    <citation type="submission" date="2014-10" db="EMBL/GenBank/DDBJ databases">
        <title>Pan-genome analysis of Brazilian lineage A amoebal mimiviruses.</title>
        <authorList>
            <person name="Assis F.L."/>
            <person name="Abrahao J.S."/>
            <person name="Kroon E.G."/>
            <person name="Dornas F.P."/>
            <person name="Andrade K.R."/>
            <person name="Borato P.V.M."/>
            <person name="Pilotto M.R."/>
            <person name="Benamar S."/>
            <person name="LaScola B."/>
            <person name="Colson P."/>
        </authorList>
    </citation>
    <scope>NUCLEOTIDE SEQUENCE [LARGE SCALE GENOMIC DNA]</scope>
    <source>
        <strain evidence="4 5">Oyster</strain>
    </source>
</reference>
<protein>
    <submittedName>
        <fullName evidence="4">Putative proliferating cell nuclear antigen</fullName>
    </submittedName>
</protein>
<dbReference type="GO" id="GO:0030337">
    <property type="term" value="F:DNA polymerase processivity factor activity"/>
    <property type="evidence" value="ECO:0007669"/>
    <property type="project" value="InterPro"/>
</dbReference>
<accession>A0A0G2Y940</accession>